<dbReference type="GO" id="GO:0004497">
    <property type="term" value="F:monooxygenase activity"/>
    <property type="evidence" value="ECO:0007669"/>
    <property type="project" value="UniProtKB-KW"/>
</dbReference>
<dbReference type="GO" id="GO:0005506">
    <property type="term" value="F:iron ion binding"/>
    <property type="evidence" value="ECO:0007669"/>
    <property type="project" value="InterPro"/>
</dbReference>
<evidence type="ECO:0000256" key="3">
    <source>
        <dbReference type="ARBA" id="ARBA00022723"/>
    </source>
</evidence>
<keyword evidence="4" id="KW-0560">Oxidoreductase</keyword>
<dbReference type="PANTHER" id="PTHR46696">
    <property type="entry name" value="P450, PUTATIVE (EUROFUNG)-RELATED"/>
    <property type="match status" value="1"/>
</dbReference>
<dbReference type="FunFam" id="1.10.630.10:FF:000018">
    <property type="entry name" value="Cytochrome P450 monooxygenase"/>
    <property type="match status" value="1"/>
</dbReference>
<sequence length="430" mass="49134">MAEKLDFNLLDDETRECPFKYFETIRQLDRPVYFMPELKAYYVSRYEDVRYIKKHPELFSNDTMKFGARQSASRNIAESYRAEKGWERVSTLQRTDPPDHTKYRNLINHAFTPKRVKTMTHYIETVVNDLIDSFIDEGRCDFMWEFSIPLPCIVIADQLGVPREKIWELKKWSDAMLAPGGGFTNEEEALECAKEVVLAQQFFAEVIAARKEKSQDDIISDLANGKIRDSAEDPDRNLNMYELMDLLDQLLTGGNETTTNAIGSGLMLLLQRPEIMARLQDDPGLIRNFIEESLRFETPVLHLWRVAVENTELGGVEIPKGSSIAVGYASANRDENVFDDSENFNIDRKKAGAHLAFGSGPHHCPGAPLARQEMYSAFTILLNRLANIRTEDPDESFHHVPSSFLRGLANLNLTFEIGNRERYFPGASVY</sequence>
<keyword evidence="3" id="KW-0479">Metal-binding</keyword>
<keyword evidence="2" id="KW-0349">Heme</keyword>
<accession>A0A382DDN2</accession>
<dbReference type="Pfam" id="PF00067">
    <property type="entry name" value="p450"/>
    <property type="match status" value="2"/>
</dbReference>
<dbReference type="PROSITE" id="PS00086">
    <property type="entry name" value="CYTOCHROME_P450"/>
    <property type="match status" value="1"/>
</dbReference>
<reference evidence="7" key="1">
    <citation type="submission" date="2018-05" db="EMBL/GenBank/DDBJ databases">
        <authorList>
            <person name="Lanie J.A."/>
            <person name="Ng W.-L."/>
            <person name="Kazmierczak K.M."/>
            <person name="Andrzejewski T.M."/>
            <person name="Davidsen T.M."/>
            <person name="Wayne K.J."/>
            <person name="Tettelin H."/>
            <person name="Glass J.I."/>
            <person name="Rusch D."/>
            <person name="Podicherti R."/>
            <person name="Tsui H.-C.T."/>
            <person name="Winkler M.E."/>
        </authorList>
    </citation>
    <scope>NUCLEOTIDE SEQUENCE</scope>
</reference>
<dbReference type="PANTHER" id="PTHR46696:SF3">
    <property type="entry name" value="PULCHERRIMINIC ACID SYNTHASE"/>
    <property type="match status" value="1"/>
</dbReference>
<dbReference type="SUPFAM" id="SSF48264">
    <property type="entry name" value="Cytochrome P450"/>
    <property type="match status" value="1"/>
</dbReference>
<protein>
    <recommendedName>
        <fullName evidence="8">Cytochrome P450</fullName>
    </recommendedName>
</protein>
<keyword evidence="6" id="KW-0503">Monooxygenase</keyword>
<dbReference type="EMBL" id="UINC01038770">
    <property type="protein sequence ID" value="SVB36249.1"/>
    <property type="molecule type" value="Genomic_DNA"/>
</dbReference>
<dbReference type="PRINTS" id="PR00359">
    <property type="entry name" value="BP450"/>
</dbReference>
<dbReference type="InterPro" id="IPR036396">
    <property type="entry name" value="Cyt_P450_sf"/>
</dbReference>
<comment type="similarity">
    <text evidence="1">Belongs to the cytochrome P450 family.</text>
</comment>
<dbReference type="InterPro" id="IPR017972">
    <property type="entry name" value="Cyt_P450_CS"/>
</dbReference>
<dbReference type="InterPro" id="IPR001128">
    <property type="entry name" value="Cyt_P450"/>
</dbReference>
<dbReference type="GO" id="GO:0016705">
    <property type="term" value="F:oxidoreductase activity, acting on paired donors, with incorporation or reduction of molecular oxygen"/>
    <property type="evidence" value="ECO:0007669"/>
    <property type="project" value="InterPro"/>
</dbReference>
<gene>
    <name evidence="7" type="ORF">METZ01_LOCUS189103</name>
</gene>
<proteinExistence type="inferred from homology"/>
<dbReference type="GO" id="GO:0020037">
    <property type="term" value="F:heme binding"/>
    <property type="evidence" value="ECO:0007669"/>
    <property type="project" value="InterPro"/>
</dbReference>
<dbReference type="InterPro" id="IPR002397">
    <property type="entry name" value="Cyt_P450_B"/>
</dbReference>
<evidence type="ECO:0000256" key="4">
    <source>
        <dbReference type="ARBA" id="ARBA00023002"/>
    </source>
</evidence>
<dbReference type="AlphaFoldDB" id="A0A382DDN2"/>
<evidence type="ECO:0000313" key="7">
    <source>
        <dbReference type="EMBL" id="SVB36249.1"/>
    </source>
</evidence>
<evidence type="ECO:0008006" key="8">
    <source>
        <dbReference type="Google" id="ProtNLM"/>
    </source>
</evidence>
<evidence type="ECO:0000256" key="2">
    <source>
        <dbReference type="ARBA" id="ARBA00022617"/>
    </source>
</evidence>
<evidence type="ECO:0000256" key="1">
    <source>
        <dbReference type="ARBA" id="ARBA00010617"/>
    </source>
</evidence>
<dbReference type="PRINTS" id="PR00385">
    <property type="entry name" value="P450"/>
</dbReference>
<evidence type="ECO:0000256" key="6">
    <source>
        <dbReference type="ARBA" id="ARBA00023033"/>
    </source>
</evidence>
<name>A0A382DDN2_9ZZZZ</name>
<keyword evidence="5" id="KW-0408">Iron</keyword>
<evidence type="ECO:0000256" key="5">
    <source>
        <dbReference type="ARBA" id="ARBA00023004"/>
    </source>
</evidence>
<organism evidence="7">
    <name type="scientific">marine metagenome</name>
    <dbReference type="NCBI Taxonomy" id="408172"/>
    <lineage>
        <taxon>unclassified sequences</taxon>
        <taxon>metagenomes</taxon>
        <taxon>ecological metagenomes</taxon>
    </lineage>
</organism>
<dbReference type="Gene3D" id="1.10.630.10">
    <property type="entry name" value="Cytochrome P450"/>
    <property type="match status" value="1"/>
</dbReference>